<dbReference type="Gene3D" id="2.130.10.130">
    <property type="entry name" value="Integrin alpha, N-terminal"/>
    <property type="match status" value="3"/>
</dbReference>
<evidence type="ECO:0000259" key="2">
    <source>
        <dbReference type="Pfam" id="PF07593"/>
    </source>
</evidence>
<evidence type="ECO:0000256" key="1">
    <source>
        <dbReference type="ARBA" id="ARBA00022729"/>
    </source>
</evidence>
<dbReference type="OrthoDB" id="1488345at2"/>
<evidence type="ECO:0000313" key="4">
    <source>
        <dbReference type="Proteomes" id="UP000192472"/>
    </source>
</evidence>
<accession>A0A1W2GLC3</accession>
<evidence type="ECO:0000313" key="3">
    <source>
        <dbReference type="EMBL" id="SMD37086.1"/>
    </source>
</evidence>
<name>A0A1W2GLC3_REIFA</name>
<sequence length="615" mass="69089">MVKWHWTYRTLIVLGIMACTKEQPSSFLFTILSAEKTRVDFINKIPEGPDMNSHVYEYFYNGGGVAVGDINNDGLTDLYFTSNIYENKLYLNKGDLEFDDITTRAGVAGTKGWTTGTCMVDVNADGWLDIYVCRSGRFGTEKRQNLLYINNRDQTFSEQAAYYGLNHAGYSTQASFFDFDLDGDLDMYLLNHNIDKSKLNHIELARRIPNEFAGDKLFENINGKYQNVTQTAGIISNQFGYGLGVSIGDLNNDGWPDIHVGNDYMEHDYLYLNKGAKNGKHKGFEEVSKSATAHTSNFSMGTDMADINNDGLQDMLVLDMSAQDNYAIKTSMSGMDPAKFIFAVDHGFHYQYMFNSLQLNQGIQNGEPFFSEIAQLSGLASTDWSWAPLLVDLNGDGLKDVFVTNGLKRDFRNNDYRIYKKKRVEEAHAKGESYRDLMNELIAKTPQRLVTNKLYLNLGNLQFMDSMGIENSQPTFSNGAAYADLDLDGDMDLVLNNIDMKAMILRNNSATRPGFHYLQIRLNGPEGNPFGIGTKVKVITAHGFQWQEQFPTRGYQSSVGYLMNFGLGSATKADSIVVYWPGGKQEMKTGRKANQVVTFDYAKATSNRSKEIKKG</sequence>
<reference evidence="3 4" key="1">
    <citation type="submission" date="2017-04" db="EMBL/GenBank/DDBJ databases">
        <authorList>
            <person name="Afonso C.L."/>
            <person name="Miller P.J."/>
            <person name="Scott M.A."/>
            <person name="Spackman E."/>
            <person name="Goraichik I."/>
            <person name="Dimitrov K.M."/>
            <person name="Suarez D.L."/>
            <person name="Swayne D.E."/>
        </authorList>
    </citation>
    <scope>NUCLEOTIDE SEQUENCE [LARGE SCALE GENOMIC DNA]</scope>
    <source>
        <strain evidence="3 4">DSM 26133</strain>
    </source>
</reference>
<dbReference type="InterPro" id="IPR013517">
    <property type="entry name" value="FG-GAP"/>
</dbReference>
<dbReference type="AlphaFoldDB" id="A0A1W2GLC3"/>
<keyword evidence="4" id="KW-1185">Reference proteome</keyword>
<dbReference type="EMBL" id="FWYF01000003">
    <property type="protein sequence ID" value="SMD37086.1"/>
    <property type="molecule type" value="Genomic_DNA"/>
</dbReference>
<dbReference type="Pfam" id="PF13517">
    <property type="entry name" value="FG-GAP_3"/>
    <property type="match status" value="2"/>
</dbReference>
<feature type="domain" description="ASPIC/UnbV" evidence="2">
    <location>
        <begin position="531"/>
        <end position="598"/>
    </location>
</feature>
<dbReference type="SUPFAM" id="SSF69318">
    <property type="entry name" value="Integrin alpha N-terminal domain"/>
    <property type="match status" value="1"/>
</dbReference>
<protein>
    <submittedName>
        <fullName evidence="3">Repeat domain-containing protein</fullName>
    </submittedName>
</protein>
<dbReference type="PANTHER" id="PTHR16026:SF0">
    <property type="entry name" value="CARTILAGE ACIDIC PROTEIN 1"/>
    <property type="match status" value="1"/>
</dbReference>
<proteinExistence type="predicted"/>
<dbReference type="PANTHER" id="PTHR16026">
    <property type="entry name" value="CARTILAGE ACIDIC PROTEIN 1"/>
    <property type="match status" value="1"/>
</dbReference>
<organism evidence="3 4">
    <name type="scientific">Reichenbachiella faecimaris</name>
    <dbReference type="NCBI Taxonomy" id="692418"/>
    <lineage>
        <taxon>Bacteria</taxon>
        <taxon>Pseudomonadati</taxon>
        <taxon>Bacteroidota</taxon>
        <taxon>Cytophagia</taxon>
        <taxon>Cytophagales</taxon>
        <taxon>Reichenbachiellaceae</taxon>
        <taxon>Reichenbachiella</taxon>
    </lineage>
</organism>
<keyword evidence="1" id="KW-0732">Signal</keyword>
<dbReference type="InterPro" id="IPR011519">
    <property type="entry name" value="UnbV_ASPIC"/>
</dbReference>
<dbReference type="Pfam" id="PF07593">
    <property type="entry name" value="UnbV_ASPIC"/>
    <property type="match status" value="1"/>
</dbReference>
<dbReference type="Proteomes" id="UP000192472">
    <property type="component" value="Unassembled WGS sequence"/>
</dbReference>
<dbReference type="InterPro" id="IPR027039">
    <property type="entry name" value="Crtac1"/>
</dbReference>
<gene>
    <name evidence="3" type="ORF">SAMN04488029_3232</name>
</gene>
<dbReference type="STRING" id="692418.SAMN04488029_3232"/>
<dbReference type="InterPro" id="IPR028994">
    <property type="entry name" value="Integrin_alpha_N"/>
</dbReference>